<dbReference type="PANTHER" id="PTHR33221">
    <property type="entry name" value="WINGED HELIX-TURN-HELIX TRANSCRIPTIONAL REGULATOR, RRF2 FAMILY"/>
    <property type="match status" value="1"/>
</dbReference>
<dbReference type="Proteomes" id="UP000292547">
    <property type="component" value="Chromosome"/>
</dbReference>
<dbReference type="GeneID" id="300100811"/>
<reference evidence="1 2" key="1">
    <citation type="submission" date="2018-08" db="EMBL/GenBank/DDBJ databases">
        <title>The complete genome sequence of Streptomyces seoulensis, a pioneer strain for nickel superoxide dismutase discovery.</title>
        <authorList>
            <person name="Shin J."/>
            <person name="Lee J.-S."/>
            <person name="Lee E.-J."/>
            <person name="Youn H.-D."/>
        </authorList>
    </citation>
    <scope>NUCLEOTIDE SEQUENCE [LARGE SCALE GENOMIC DNA]</scope>
    <source>
        <strain evidence="1 2">KCTC 9819</strain>
    </source>
</reference>
<dbReference type="InterPro" id="IPR036388">
    <property type="entry name" value="WH-like_DNA-bd_sf"/>
</dbReference>
<keyword evidence="2" id="KW-1185">Reference proteome</keyword>
<dbReference type="KEGG" id="sseo:D0Z67_18035"/>
<sequence length="147" mass="15978">MSANSRMSIAVHVLVWMALDRLDEETVATSQRIAESVNTNPVVIRRCLMELREAGIVDGKRGAKAGWTLAREPEAITLRDVYGAVEGNGLFALHRTPPNEACPVGFGIRPALDSVYARLDDAVRDELAAISVADVLRDVQAERRPAG</sequence>
<dbReference type="SUPFAM" id="SSF46785">
    <property type="entry name" value="Winged helix' DNA-binding domain"/>
    <property type="match status" value="1"/>
</dbReference>
<dbReference type="PROSITE" id="PS51197">
    <property type="entry name" value="HTH_RRF2_2"/>
    <property type="match status" value="1"/>
</dbReference>
<evidence type="ECO:0000313" key="1">
    <source>
        <dbReference type="EMBL" id="QBJ91999.1"/>
    </source>
</evidence>
<evidence type="ECO:0000313" key="2">
    <source>
        <dbReference type="Proteomes" id="UP000292547"/>
    </source>
</evidence>
<dbReference type="FunFam" id="1.10.10.10:FF:000138">
    <property type="entry name" value="Rrf2 family transcriptional regulator"/>
    <property type="match status" value="1"/>
</dbReference>
<dbReference type="GO" id="GO:0003700">
    <property type="term" value="F:DNA-binding transcription factor activity"/>
    <property type="evidence" value="ECO:0007669"/>
    <property type="project" value="TreeGrafter"/>
</dbReference>
<gene>
    <name evidence="1" type="ORF">D0Z67_18035</name>
</gene>
<accession>A0A4P6TWT3</accession>
<dbReference type="STRING" id="73044.GCA_000725795_02445"/>
<proteinExistence type="predicted"/>
<dbReference type="GO" id="GO:0005829">
    <property type="term" value="C:cytosol"/>
    <property type="evidence" value="ECO:0007669"/>
    <property type="project" value="TreeGrafter"/>
</dbReference>
<protein>
    <submittedName>
        <fullName evidence="1">Rrf2 family transcriptional regulator</fullName>
    </submittedName>
</protein>
<organism evidence="1 2">
    <name type="scientific">Streptomyces seoulensis</name>
    <dbReference type="NCBI Taxonomy" id="73044"/>
    <lineage>
        <taxon>Bacteria</taxon>
        <taxon>Bacillati</taxon>
        <taxon>Actinomycetota</taxon>
        <taxon>Actinomycetes</taxon>
        <taxon>Kitasatosporales</taxon>
        <taxon>Streptomycetaceae</taxon>
        <taxon>Streptomyces</taxon>
    </lineage>
</organism>
<dbReference type="EMBL" id="CP032229">
    <property type="protein sequence ID" value="QBJ91999.1"/>
    <property type="molecule type" value="Genomic_DNA"/>
</dbReference>
<name>A0A4P6TWT3_STRSO</name>
<dbReference type="AlphaFoldDB" id="A0A4P6TWT3"/>
<dbReference type="Gene3D" id="1.10.10.10">
    <property type="entry name" value="Winged helix-like DNA-binding domain superfamily/Winged helix DNA-binding domain"/>
    <property type="match status" value="1"/>
</dbReference>
<dbReference type="PANTHER" id="PTHR33221:SF15">
    <property type="entry name" value="HTH-TYPE TRANSCRIPTIONAL REGULATOR YWGB-RELATED"/>
    <property type="match status" value="1"/>
</dbReference>
<dbReference type="RefSeq" id="WP_031180736.1">
    <property type="nucleotide sequence ID" value="NZ_CP032229.1"/>
</dbReference>
<dbReference type="OrthoDB" id="9800506at2"/>
<dbReference type="InterPro" id="IPR000944">
    <property type="entry name" value="Tscrpt_reg_Rrf2"/>
</dbReference>
<dbReference type="Pfam" id="PF02082">
    <property type="entry name" value="Rrf2"/>
    <property type="match status" value="1"/>
</dbReference>
<dbReference type="InterPro" id="IPR036390">
    <property type="entry name" value="WH_DNA-bd_sf"/>
</dbReference>